<comment type="catalytic activity">
    <reaction evidence="6">
        <text>D-ribose 5-phosphate + ATP = 5-phospho-alpha-D-ribose 1-diphosphate + AMP + H(+)</text>
        <dbReference type="Rhea" id="RHEA:15609"/>
        <dbReference type="ChEBI" id="CHEBI:15378"/>
        <dbReference type="ChEBI" id="CHEBI:30616"/>
        <dbReference type="ChEBI" id="CHEBI:58017"/>
        <dbReference type="ChEBI" id="CHEBI:78346"/>
        <dbReference type="ChEBI" id="CHEBI:456215"/>
        <dbReference type="EC" id="2.7.6.1"/>
    </reaction>
</comment>
<evidence type="ECO:0000313" key="7">
    <source>
        <dbReference type="EMBL" id="SVC18402.1"/>
    </source>
</evidence>
<dbReference type="GO" id="GO:0016301">
    <property type="term" value="F:kinase activity"/>
    <property type="evidence" value="ECO:0007669"/>
    <property type="project" value="UniProtKB-KW"/>
</dbReference>
<dbReference type="Pfam" id="PF14572">
    <property type="entry name" value="Pribosyl_synth"/>
    <property type="match status" value="1"/>
</dbReference>
<dbReference type="InterPro" id="IPR000836">
    <property type="entry name" value="PRTase_dom"/>
</dbReference>
<evidence type="ECO:0000256" key="2">
    <source>
        <dbReference type="ARBA" id="ARBA00022679"/>
    </source>
</evidence>
<dbReference type="GO" id="GO:0005737">
    <property type="term" value="C:cytoplasm"/>
    <property type="evidence" value="ECO:0007669"/>
    <property type="project" value="TreeGrafter"/>
</dbReference>
<sequence length="104" mass="11403">VDGKNVIIMDDEIATGGSIIELMDRLRERNAQAITVVCTHGVFTGTSFERFQAISEIEEIVTTNTVPFKEENTPDNLTILSIAPLLAETIHRIHSGESVSSLFS</sequence>
<evidence type="ECO:0000256" key="1">
    <source>
        <dbReference type="ARBA" id="ARBA00013247"/>
    </source>
</evidence>
<dbReference type="InterPro" id="IPR005946">
    <property type="entry name" value="Rib-P_diPkinase"/>
</dbReference>
<evidence type="ECO:0000256" key="5">
    <source>
        <dbReference type="ARBA" id="ARBA00022840"/>
    </source>
</evidence>
<dbReference type="GO" id="GO:0005524">
    <property type="term" value="F:ATP binding"/>
    <property type="evidence" value="ECO:0007669"/>
    <property type="project" value="UniProtKB-KW"/>
</dbReference>
<dbReference type="InterPro" id="IPR029057">
    <property type="entry name" value="PRTase-like"/>
</dbReference>
<keyword evidence="5" id="KW-0067">ATP-binding</keyword>
<evidence type="ECO:0000256" key="6">
    <source>
        <dbReference type="ARBA" id="ARBA00049535"/>
    </source>
</evidence>
<dbReference type="GO" id="GO:0006164">
    <property type="term" value="P:purine nucleotide biosynthetic process"/>
    <property type="evidence" value="ECO:0007669"/>
    <property type="project" value="TreeGrafter"/>
</dbReference>
<keyword evidence="4" id="KW-0418">Kinase</keyword>
<dbReference type="GO" id="GO:0000287">
    <property type="term" value="F:magnesium ion binding"/>
    <property type="evidence" value="ECO:0007669"/>
    <property type="project" value="InterPro"/>
</dbReference>
<dbReference type="AlphaFoldDB" id="A0A382K4Q6"/>
<dbReference type="GO" id="GO:0006015">
    <property type="term" value="P:5-phosphoribose 1-diphosphate biosynthetic process"/>
    <property type="evidence" value="ECO:0007669"/>
    <property type="project" value="TreeGrafter"/>
</dbReference>
<evidence type="ECO:0000256" key="3">
    <source>
        <dbReference type="ARBA" id="ARBA00022741"/>
    </source>
</evidence>
<evidence type="ECO:0000256" key="4">
    <source>
        <dbReference type="ARBA" id="ARBA00022777"/>
    </source>
</evidence>
<reference evidence="7" key="1">
    <citation type="submission" date="2018-05" db="EMBL/GenBank/DDBJ databases">
        <authorList>
            <person name="Lanie J.A."/>
            <person name="Ng W.-L."/>
            <person name="Kazmierczak K.M."/>
            <person name="Andrzejewski T.M."/>
            <person name="Davidsen T.M."/>
            <person name="Wayne K.J."/>
            <person name="Tettelin H."/>
            <person name="Glass J.I."/>
            <person name="Rusch D."/>
            <person name="Podicherti R."/>
            <person name="Tsui H.-C.T."/>
            <person name="Winkler M.E."/>
        </authorList>
    </citation>
    <scope>NUCLEOTIDE SEQUENCE</scope>
</reference>
<organism evidence="7">
    <name type="scientific">marine metagenome</name>
    <dbReference type="NCBI Taxonomy" id="408172"/>
    <lineage>
        <taxon>unclassified sequences</taxon>
        <taxon>metagenomes</taxon>
        <taxon>ecological metagenomes</taxon>
    </lineage>
</organism>
<keyword evidence="2" id="KW-0808">Transferase</keyword>
<dbReference type="SUPFAM" id="SSF53271">
    <property type="entry name" value="PRTase-like"/>
    <property type="match status" value="1"/>
</dbReference>
<dbReference type="PANTHER" id="PTHR10210:SF32">
    <property type="entry name" value="RIBOSE-PHOSPHATE PYROPHOSPHOKINASE 2"/>
    <property type="match status" value="1"/>
</dbReference>
<protein>
    <recommendedName>
        <fullName evidence="1">ribose-phosphate diphosphokinase</fullName>
        <ecNumber evidence="1">2.7.6.1</ecNumber>
    </recommendedName>
</protein>
<gene>
    <name evidence="7" type="ORF">METZ01_LOCUS271256</name>
</gene>
<proteinExistence type="predicted"/>
<dbReference type="GO" id="GO:0004749">
    <property type="term" value="F:ribose phosphate diphosphokinase activity"/>
    <property type="evidence" value="ECO:0007669"/>
    <property type="project" value="UniProtKB-EC"/>
</dbReference>
<dbReference type="EMBL" id="UINC01077867">
    <property type="protein sequence ID" value="SVC18402.1"/>
    <property type="molecule type" value="Genomic_DNA"/>
</dbReference>
<dbReference type="Gene3D" id="3.40.50.2020">
    <property type="match status" value="2"/>
</dbReference>
<feature type="non-terminal residue" evidence="7">
    <location>
        <position position="1"/>
    </location>
</feature>
<dbReference type="EC" id="2.7.6.1" evidence="1"/>
<dbReference type="GO" id="GO:0002189">
    <property type="term" value="C:ribose phosphate diphosphokinase complex"/>
    <property type="evidence" value="ECO:0007669"/>
    <property type="project" value="TreeGrafter"/>
</dbReference>
<dbReference type="PANTHER" id="PTHR10210">
    <property type="entry name" value="RIBOSE-PHOSPHATE DIPHOSPHOKINASE FAMILY MEMBER"/>
    <property type="match status" value="1"/>
</dbReference>
<dbReference type="CDD" id="cd06223">
    <property type="entry name" value="PRTases_typeI"/>
    <property type="match status" value="1"/>
</dbReference>
<keyword evidence="3" id="KW-0547">Nucleotide-binding</keyword>
<accession>A0A382K4Q6</accession>
<name>A0A382K4Q6_9ZZZZ</name>